<evidence type="ECO:0000313" key="2">
    <source>
        <dbReference type="EnsemblMetazoa" id="AAEL022298-PA"/>
    </source>
</evidence>
<proteinExistence type="predicted"/>
<evidence type="ECO:0000313" key="3">
    <source>
        <dbReference type="Proteomes" id="UP000008820"/>
    </source>
</evidence>
<accession>A0A6I8U230</accession>
<reference evidence="2 3" key="1">
    <citation type="submission" date="2017-06" db="EMBL/GenBank/DDBJ databases">
        <title>Aedes aegypti genome working group (AGWG) sequencing and assembly.</title>
        <authorList>
            <consortium name="Aedes aegypti Genome Working Group (AGWG)"/>
            <person name="Matthews B.J."/>
        </authorList>
    </citation>
    <scope>NUCLEOTIDE SEQUENCE [LARGE SCALE GENOMIC DNA]</scope>
    <source>
        <strain evidence="2 3">LVP_AGWG</strain>
    </source>
</reference>
<keyword evidence="3" id="KW-1185">Reference proteome</keyword>
<name>A0A6I8U230_AEDAE</name>
<dbReference type="Proteomes" id="UP000008820">
    <property type="component" value="Chromosome 2"/>
</dbReference>
<gene>
    <name evidence="2" type="primary">110675247</name>
</gene>
<dbReference type="OrthoDB" id="7763696at2759"/>
<dbReference type="InParanoid" id="A0A6I8U230"/>
<feature type="region of interest" description="Disordered" evidence="1">
    <location>
        <begin position="1"/>
        <end position="68"/>
    </location>
</feature>
<feature type="compositionally biased region" description="Acidic residues" evidence="1">
    <location>
        <begin position="16"/>
        <end position="47"/>
    </location>
</feature>
<feature type="compositionally biased region" description="Polar residues" evidence="1">
    <location>
        <begin position="1"/>
        <end position="13"/>
    </location>
</feature>
<protein>
    <submittedName>
        <fullName evidence="2">Uncharacterized protein</fullName>
    </submittedName>
</protein>
<sequence length="382" mass="42812">MNSPEGNVYSPPSSDGAEEDGYIVEALDDYTDPEYVYDGEMTSEDLNQESGPNNAEGDSGIDPTSIPGCSTKTKKIKLNASAANFTLNGQFYRRRFVGETSGGLVATRQISGNTVNEILTGIWETSKTVLCREVIFIENNGVQVPTWADEEPVFEDMTKFIVLQDQSQKKRVNIEKVNSKLLASWRSKQIRIHVHVYSTSISCKSLWEVVEKQLVRHQNADRSGAPNTQALTSLAEELRRKHDHHFQAQSSAWRLWANYIHAGPAHERDHRMSQMPPQHLLKFFRSVPISEAVKLESVRSGLTVANTINQGFVSALEALKEDAEQLLFMAQRLKNRVVDLRTRTSVNSSLVDAMSSAVRPEENEFSRIISGNVSDMLDVDHM</sequence>
<reference evidence="2" key="2">
    <citation type="submission" date="2020-05" db="UniProtKB">
        <authorList>
            <consortium name="EnsemblMetazoa"/>
        </authorList>
    </citation>
    <scope>IDENTIFICATION</scope>
    <source>
        <strain evidence="2">LVP_AGWG</strain>
    </source>
</reference>
<dbReference type="AlphaFoldDB" id="A0A6I8U230"/>
<evidence type="ECO:0000256" key="1">
    <source>
        <dbReference type="SAM" id="MobiDB-lite"/>
    </source>
</evidence>
<organism evidence="2 3">
    <name type="scientific">Aedes aegypti</name>
    <name type="common">Yellowfever mosquito</name>
    <name type="synonym">Culex aegypti</name>
    <dbReference type="NCBI Taxonomy" id="7159"/>
    <lineage>
        <taxon>Eukaryota</taxon>
        <taxon>Metazoa</taxon>
        <taxon>Ecdysozoa</taxon>
        <taxon>Arthropoda</taxon>
        <taxon>Hexapoda</taxon>
        <taxon>Insecta</taxon>
        <taxon>Pterygota</taxon>
        <taxon>Neoptera</taxon>
        <taxon>Endopterygota</taxon>
        <taxon>Diptera</taxon>
        <taxon>Nematocera</taxon>
        <taxon>Culicoidea</taxon>
        <taxon>Culicidae</taxon>
        <taxon>Culicinae</taxon>
        <taxon>Aedini</taxon>
        <taxon>Aedes</taxon>
        <taxon>Stegomyia</taxon>
    </lineage>
</organism>
<dbReference type="EnsemblMetazoa" id="AAEL022298-RA">
    <property type="protein sequence ID" value="AAEL022298-PA"/>
    <property type="gene ID" value="AAEL022298"/>
</dbReference>